<dbReference type="SUPFAM" id="SSF141868">
    <property type="entry name" value="EAL domain-like"/>
    <property type="match status" value="1"/>
</dbReference>
<dbReference type="InterPro" id="IPR052155">
    <property type="entry name" value="Biofilm_reg_signaling"/>
</dbReference>
<dbReference type="Pfam" id="PF00990">
    <property type="entry name" value="GGDEF"/>
    <property type="match status" value="1"/>
</dbReference>
<dbReference type="SMART" id="SM00052">
    <property type="entry name" value="EAL"/>
    <property type="match status" value="1"/>
</dbReference>
<dbReference type="SUPFAM" id="SSF55785">
    <property type="entry name" value="PYP-like sensor domain (PAS domain)"/>
    <property type="match status" value="1"/>
</dbReference>
<feature type="domain" description="GGDEF" evidence="2">
    <location>
        <begin position="195"/>
        <end position="328"/>
    </location>
</feature>
<keyword evidence="4" id="KW-1185">Reference proteome</keyword>
<dbReference type="AlphaFoldDB" id="A0A9Q4AZK9"/>
<sequence>MSKQLNKKKVPSISQKWLALFNKEEENQWIEKDEDILPYCLKQAIEEVALIVLTDFSGRIVYMSDELLTKLDYLWRDVNGHHYINLIDTVSMKENVRKSLHDVLHDGKKRTIETVHRKKDGTSVIFDTTFLPLPQSKPSHDQLFLILHQDTTLLNKAEEMINDLVTLDLATGLRNRKQFDQDLANYVRKTENSRKQIAILFLDLDRFKFYNDTLGHVTGDKLIEAISKELKLFENNDVSVYRYDGDEFTVLINESNIGDSGMELAKAILNRFLKPFVVKGNELFITASIGIARCPETGTTASQLVQQAEAAMHYAKERGKGDYQLYFPSLKTHHTEKLLIETRLREALGGNSFTLSYQPQIDLKSKQVVGVEALIRWEDNVLGKISPVEFIPVAEETGLIVQIGDWVLQEACHQAKIWYDQGFHLRIGVNISPIQFQRPDFVEKVNGILQKTGLPPKYLDLEITENDLLYNRDECYKTLKRLKESGIKISIDDFGTGYSSLSYLRRFPIDTLKIDKSFIKEVIQNINDQAIVTSIIQLAHNMNMRVIAEGVETSDMVAFLNDRECDEMQGFLYSMPLKKEDVIPFINKTEPQKVL</sequence>
<dbReference type="InterPro" id="IPR035919">
    <property type="entry name" value="EAL_sf"/>
</dbReference>
<dbReference type="EMBL" id="JABXYM010000001">
    <property type="protein sequence ID" value="MCR6095698.1"/>
    <property type="molecule type" value="Genomic_DNA"/>
</dbReference>
<proteinExistence type="predicted"/>
<name>A0A9Q4AZK9_SALAG</name>
<accession>A0A9Q4AZK9</accession>
<dbReference type="Gene3D" id="3.20.20.450">
    <property type="entry name" value="EAL domain"/>
    <property type="match status" value="1"/>
</dbReference>
<evidence type="ECO:0000313" key="4">
    <source>
        <dbReference type="Proteomes" id="UP001057753"/>
    </source>
</evidence>
<feature type="domain" description="EAL" evidence="1">
    <location>
        <begin position="337"/>
        <end position="590"/>
    </location>
</feature>
<dbReference type="InterPro" id="IPR035965">
    <property type="entry name" value="PAS-like_dom_sf"/>
</dbReference>
<dbReference type="SUPFAM" id="SSF55073">
    <property type="entry name" value="Nucleotide cyclase"/>
    <property type="match status" value="1"/>
</dbReference>
<dbReference type="SMART" id="SM00267">
    <property type="entry name" value="GGDEF"/>
    <property type="match status" value="1"/>
</dbReference>
<organism evidence="3 4">
    <name type="scientific">Salipaludibacillus agaradhaerens</name>
    <name type="common">Bacillus agaradhaerens</name>
    <dbReference type="NCBI Taxonomy" id="76935"/>
    <lineage>
        <taxon>Bacteria</taxon>
        <taxon>Bacillati</taxon>
        <taxon>Bacillota</taxon>
        <taxon>Bacilli</taxon>
        <taxon>Bacillales</taxon>
        <taxon>Bacillaceae</taxon>
    </lineage>
</organism>
<reference evidence="3" key="1">
    <citation type="submission" date="2020-06" db="EMBL/GenBank/DDBJ databases">
        <title>Insight into the genomes of haloalkaliphilic bacilli from Kenyan soda lakes.</title>
        <authorList>
            <person name="Mwirichia R."/>
            <person name="Villamizar G.C."/>
            <person name="Poehlein A."/>
            <person name="Mugweru J."/>
            <person name="Kipnyargis A."/>
            <person name="Kiplimo D."/>
            <person name="Orwa P."/>
            <person name="Daniel R."/>
        </authorList>
    </citation>
    <scope>NUCLEOTIDE SEQUENCE</scope>
    <source>
        <strain evidence="3">B1096_S55</strain>
    </source>
</reference>
<gene>
    <name evidence="3" type="ORF">HXA33_04005</name>
</gene>
<dbReference type="FunFam" id="3.20.20.450:FF:000001">
    <property type="entry name" value="Cyclic di-GMP phosphodiesterase yahA"/>
    <property type="match status" value="1"/>
</dbReference>
<dbReference type="RefSeq" id="WP_257820452.1">
    <property type="nucleotide sequence ID" value="NZ_JABXYM010000001.1"/>
</dbReference>
<dbReference type="PROSITE" id="PS50883">
    <property type="entry name" value="EAL"/>
    <property type="match status" value="1"/>
</dbReference>
<dbReference type="PANTHER" id="PTHR44757">
    <property type="entry name" value="DIGUANYLATE CYCLASE DGCP"/>
    <property type="match status" value="1"/>
</dbReference>
<comment type="caution">
    <text evidence="3">The sequence shown here is derived from an EMBL/GenBank/DDBJ whole genome shotgun (WGS) entry which is preliminary data.</text>
</comment>
<dbReference type="InterPro" id="IPR029787">
    <property type="entry name" value="Nucleotide_cyclase"/>
</dbReference>
<dbReference type="InterPro" id="IPR043128">
    <property type="entry name" value="Rev_trsase/Diguanyl_cyclase"/>
</dbReference>
<protein>
    <submittedName>
        <fullName evidence="3">GGDEF domain-containing protein</fullName>
    </submittedName>
</protein>
<dbReference type="NCBIfam" id="TIGR00254">
    <property type="entry name" value="GGDEF"/>
    <property type="match status" value="1"/>
</dbReference>
<dbReference type="Proteomes" id="UP001057753">
    <property type="component" value="Unassembled WGS sequence"/>
</dbReference>
<dbReference type="InterPro" id="IPR000014">
    <property type="entry name" value="PAS"/>
</dbReference>
<evidence type="ECO:0000259" key="2">
    <source>
        <dbReference type="PROSITE" id="PS50887"/>
    </source>
</evidence>
<dbReference type="PANTHER" id="PTHR44757:SF2">
    <property type="entry name" value="BIOFILM ARCHITECTURE MAINTENANCE PROTEIN MBAA"/>
    <property type="match status" value="1"/>
</dbReference>
<dbReference type="PROSITE" id="PS50887">
    <property type="entry name" value="GGDEF"/>
    <property type="match status" value="1"/>
</dbReference>
<dbReference type="CDD" id="cd01949">
    <property type="entry name" value="GGDEF"/>
    <property type="match status" value="1"/>
</dbReference>
<dbReference type="Pfam" id="PF13426">
    <property type="entry name" value="PAS_9"/>
    <property type="match status" value="1"/>
</dbReference>
<dbReference type="InterPro" id="IPR001633">
    <property type="entry name" value="EAL_dom"/>
</dbReference>
<dbReference type="Pfam" id="PF00563">
    <property type="entry name" value="EAL"/>
    <property type="match status" value="1"/>
</dbReference>
<dbReference type="Gene3D" id="3.30.70.270">
    <property type="match status" value="1"/>
</dbReference>
<dbReference type="CDD" id="cd01948">
    <property type="entry name" value="EAL"/>
    <property type="match status" value="1"/>
</dbReference>
<dbReference type="InterPro" id="IPR000160">
    <property type="entry name" value="GGDEF_dom"/>
</dbReference>
<evidence type="ECO:0000313" key="3">
    <source>
        <dbReference type="EMBL" id="MCR6095698.1"/>
    </source>
</evidence>
<evidence type="ECO:0000259" key="1">
    <source>
        <dbReference type="PROSITE" id="PS50883"/>
    </source>
</evidence>
<dbReference type="Gene3D" id="3.30.450.20">
    <property type="entry name" value="PAS domain"/>
    <property type="match status" value="1"/>
</dbReference>